<gene>
    <name evidence="2" type="ORF">FHS42_001608</name>
</gene>
<dbReference type="EC" id="3.1.21.-" evidence="2"/>
<evidence type="ECO:0000313" key="2">
    <source>
        <dbReference type="EMBL" id="MBB5934561.1"/>
    </source>
</evidence>
<sequence>MRLSAMPLSDRRCRQCYKRSQRRKWVKCVKIIYSHMVSPLAALTPMPRRPRPPCSVPGCPELTARGGRCAAHEREANADRASRGGAVYTTRWQRIRRAYLYANPWCVLCGQPANVADHFPLSRREMIARGEVNPDAAKHLRPLCIGCHNRETARNQPGGFAAEARSRREASERPPF</sequence>
<accession>A0A7W9UXQ5</accession>
<evidence type="ECO:0000256" key="1">
    <source>
        <dbReference type="SAM" id="MobiDB-lite"/>
    </source>
</evidence>
<dbReference type="Proteomes" id="UP000588098">
    <property type="component" value="Unassembled WGS sequence"/>
</dbReference>
<name>A0A7W9UXQ5_9ACTN</name>
<proteinExistence type="predicted"/>
<reference evidence="2 3" key="1">
    <citation type="submission" date="2020-08" db="EMBL/GenBank/DDBJ databases">
        <title>Genomic Encyclopedia of Type Strains, Phase III (KMG-III): the genomes of soil and plant-associated and newly described type strains.</title>
        <authorList>
            <person name="Whitman W."/>
        </authorList>
    </citation>
    <scope>NUCLEOTIDE SEQUENCE [LARGE SCALE GENOMIC DNA]</scope>
    <source>
        <strain evidence="2 3">CECT 8305</strain>
    </source>
</reference>
<dbReference type="EMBL" id="JACHJL010000003">
    <property type="protein sequence ID" value="MBB5934561.1"/>
    <property type="molecule type" value="Genomic_DNA"/>
</dbReference>
<feature type="region of interest" description="Disordered" evidence="1">
    <location>
        <begin position="155"/>
        <end position="176"/>
    </location>
</feature>
<organism evidence="2 3">
    <name type="scientific">Streptomyces zagrosensis</name>
    <dbReference type="NCBI Taxonomy" id="1042984"/>
    <lineage>
        <taxon>Bacteria</taxon>
        <taxon>Bacillati</taxon>
        <taxon>Actinomycetota</taxon>
        <taxon>Actinomycetes</taxon>
        <taxon>Kitasatosporales</taxon>
        <taxon>Streptomycetaceae</taxon>
        <taxon>Streptomyces</taxon>
    </lineage>
</organism>
<comment type="caution">
    <text evidence="2">The sequence shown here is derived from an EMBL/GenBank/DDBJ whole genome shotgun (WGS) entry which is preliminary data.</text>
</comment>
<keyword evidence="2" id="KW-0378">Hydrolase</keyword>
<keyword evidence="3" id="KW-1185">Reference proteome</keyword>
<evidence type="ECO:0000313" key="3">
    <source>
        <dbReference type="Proteomes" id="UP000588098"/>
    </source>
</evidence>
<dbReference type="AlphaFoldDB" id="A0A7W9UXQ5"/>
<feature type="compositionally biased region" description="Basic and acidic residues" evidence="1">
    <location>
        <begin position="164"/>
        <end position="176"/>
    </location>
</feature>
<dbReference type="GO" id="GO:0016787">
    <property type="term" value="F:hydrolase activity"/>
    <property type="evidence" value="ECO:0007669"/>
    <property type="project" value="UniProtKB-KW"/>
</dbReference>
<protein>
    <submittedName>
        <fullName evidence="2">5-methylcytosine-specific restriction protein A</fullName>
        <ecNumber evidence="2">3.1.21.-</ecNumber>
    </submittedName>
</protein>